<feature type="compositionally biased region" description="Basic and acidic residues" evidence="3">
    <location>
        <begin position="454"/>
        <end position="466"/>
    </location>
</feature>
<dbReference type="OrthoDB" id="207120at2759"/>
<dbReference type="SUPFAM" id="SSF50044">
    <property type="entry name" value="SH3-domain"/>
    <property type="match status" value="1"/>
</dbReference>
<keyword evidence="1 2" id="KW-0728">SH3 domain</keyword>
<feature type="compositionally biased region" description="Pro residues" evidence="3">
    <location>
        <begin position="551"/>
        <end position="567"/>
    </location>
</feature>
<dbReference type="Gene3D" id="2.30.30.40">
    <property type="entry name" value="SH3 Domains"/>
    <property type="match status" value="1"/>
</dbReference>
<organism evidence="5 6">
    <name type="scientific">Brettanomyces naardenensis</name>
    <name type="common">Yeast</name>
    <dbReference type="NCBI Taxonomy" id="13370"/>
    <lineage>
        <taxon>Eukaryota</taxon>
        <taxon>Fungi</taxon>
        <taxon>Dikarya</taxon>
        <taxon>Ascomycota</taxon>
        <taxon>Saccharomycotina</taxon>
        <taxon>Pichiomycetes</taxon>
        <taxon>Pichiales</taxon>
        <taxon>Pichiaceae</taxon>
        <taxon>Brettanomyces</taxon>
    </lineage>
</organism>
<dbReference type="InterPro" id="IPR036028">
    <property type="entry name" value="SH3-like_dom_sf"/>
</dbReference>
<evidence type="ECO:0000256" key="3">
    <source>
        <dbReference type="SAM" id="MobiDB-lite"/>
    </source>
</evidence>
<reference evidence="5 6" key="1">
    <citation type="submission" date="2018-12" db="EMBL/GenBank/DDBJ databases">
        <authorList>
            <person name="Tiukova I."/>
            <person name="Dainat J."/>
        </authorList>
    </citation>
    <scope>NUCLEOTIDE SEQUENCE [LARGE SCALE GENOMIC DNA]</scope>
</reference>
<feature type="compositionally biased region" description="Basic residues" evidence="3">
    <location>
        <begin position="399"/>
        <end position="408"/>
    </location>
</feature>
<gene>
    <name evidence="5" type="ORF">BRENAR_LOCUS4742</name>
</gene>
<evidence type="ECO:0000256" key="2">
    <source>
        <dbReference type="PROSITE-ProRule" id="PRU00192"/>
    </source>
</evidence>
<evidence type="ECO:0000259" key="4">
    <source>
        <dbReference type="PROSITE" id="PS50002"/>
    </source>
</evidence>
<accession>A0A448YSY3</accession>
<dbReference type="AlphaFoldDB" id="A0A448YSY3"/>
<feature type="compositionally biased region" description="Basic and acidic residues" evidence="3">
    <location>
        <begin position="210"/>
        <end position="256"/>
    </location>
</feature>
<feature type="compositionally biased region" description="Pro residues" evidence="3">
    <location>
        <begin position="655"/>
        <end position="667"/>
    </location>
</feature>
<name>A0A448YSY3_BRENA</name>
<dbReference type="InterPro" id="IPR001452">
    <property type="entry name" value="SH3_domain"/>
</dbReference>
<feature type="compositionally biased region" description="Low complexity" evidence="3">
    <location>
        <begin position="126"/>
        <end position="144"/>
    </location>
</feature>
<feature type="compositionally biased region" description="Acidic residues" evidence="3">
    <location>
        <begin position="467"/>
        <end position="479"/>
    </location>
</feature>
<dbReference type="EMBL" id="CAACVR010000067">
    <property type="protein sequence ID" value="VEU24013.1"/>
    <property type="molecule type" value="Genomic_DNA"/>
</dbReference>
<feature type="region of interest" description="Disordered" evidence="3">
    <location>
        <begin position="177"/>
        <end position="687"/>
    </location>
</feature>
<dbReference type="FunCoup" id="A0A448YSY3">
    <property type="interactions" value="174"/>
</dbReference>
<feature type="compositionally biased region" description="Acidic residues" evidence="3">
    <location>
        <begin position="444"/>
        <end position="453"/>
    </location>
</feature>
<feature type="compositionally biased region" description="Acidic residues" evidence="3">
    <location>
        <begin position="518"/>
        <end position="528"/>
    </location>
</feature>
<dbReference type="Proteomes" id="UP000290900">
    <property type="component" value="Unassembled WGS sequence"/>
</dbReference>
<feature type="compositionally biased region" description="Acidic residues" evidence="3">
    <location>
        <begin position="333"/>
        <end position="361"/>
    </location>
</feature>
<dbReference type="Pfam" id="PF25459">
    <property type="entry name" value="AIM3_BBC1_C"/>
    <property type="match status" value="1"/>
</dbReference>
<evidence type="ECO:0000313" key="5">
    <source>
        <dbReference type="EMBL" id="VEU24013.1"/>
    </source>
</evidence>
<sequence length="956" mass="104442">MPSTPYTAVARYSYTPEAANAGDDLAFGIGQLITVTEEVDSDWLFGSYKDAKSGEIVSGYFPRTFVEAVQEAKKETKKVSDEQAKDVPIEEAKEVTKGAATPVAAAPAEKAQPEVPSLPQPVDTDPAAPVPQAASPTSPTSPSAIRNRINTFNVESAAPLPGRVPEQSFVKRQFTAANEHSSYIPPPIVPQPLWPKKEEHQQQQQQPDVVTREVISESTHQEEESGPKITLKERLRLLEERQKEEQQALEAAMKRREEKKKKRHSLGTNVTGESLRSSKTGESLRSSKTGESEFSEAREERIDEHEEGKIPGEAIQEENVKEEVGVTDLKNDDIEEEEEGDDEEEGEEDEDEDEDEGEDEEELRRRRLRERMAKLSGGMGMLGMMGFPGTAPTGSSPEHKRKPSKSKKKTVEEQQASELPVAVPVMPFANPALVAAMRQKEGEVSDEDESPEEGEYHEAQETRVVAEEPESESEEEEPQIAEKSELAPPIVTAAHPIETAPPPPPPPSHVPTFPVEQSDSDSDSDSEAEVVNVIPNEDQPPEPVLETPTTSAPPPVPGARPVAPPVPSARSLKAPPPPPPAAVPESRPAPPIPTGVTAVPAVPRTADVPEVPSNRSPPSLPQTRSPPPIPITSPVYQEPHSEPPHIPSAQTMPRTAPPPTQTAPLPPIATSSSPEVPPVSVAPPSSSPVFPLRSVDARPSVDYTNNASMNDALRSSGDAWWIGAKLPPQLSDSDLHYETEVHEIKKRYGRTIKYVDYYIVNPDLSSKLWELSYESGKPDELLTCTEFSFNRPKPDTKYLVEASQHLGLAAYRAAASSLNGSFDTSTGLVDRVFSQLPASVLPPIAGKTFGAVIYKNNNNIEIRKIEEIRAGDVLVVVKGHFEGKSSHLIKTKKVHDLGFSGKPYVAFVTSYEEQKSKIKVVEQDNGIAKVASYKLGDFKSGKIRVFRIVERKYIGW</sequence>
<feature type="compositionally biased region" description="Pro residues" evidence="3">
    <location>
        <begin position="184"/>
        <end position="193"/>
    </location>
</feature>
<dbReference type="PROSITE" id="PS50002">
    <property type="entry name" value="SH3"/>
    <property type="match status" value="1"/>
</dbReference>
<feature type="compositionally biased region" description="Basic and acidic residues" evidence="3">
    <location>
        <begin position="318"/>
        <end position="332"/>
    </location>
</feature>
<feature type="domain" description="SH3" evidence="4">
    <location>
        <begin position="3"/>
        <end position="71"/>
    </location>
</feature>
<feature type="region of interest" description="Disordered" evidence="3">
    <location>
        <begin position="95"/>
        <end position="145"/>
    </location>
</feature>
<evidence type="ECO:0000313" key="6">
    <source>
        <dbReference type="Proteomes" id="UP000290900"/>
    </source>
</evidence>
<dbReference type="STRING" id="13370.A0A448YSY3"/>
<feature type="compositionally biased region" description="Pro residues" evidence="3">
    <location>
        <begin position="574"/>
        <end position="593"/>
    </location>
</feature>
<protein>
    <submittedName>
        <fullName evidence="5">DEKNAAC105294</fullName>
    </submittedName>
</protein>
<dbReference type="InterPro" id="IPR057402">
    <property type="entry name" value="AIM3_BBC1_C"/>
</dbReference>
<dbReference type="InParanoid" id="A0A448YSY3"/>
<feature type="compositionally biased region" description="Low complexity" evidence="3">
    <location>
        <begin position="97"/>
        <end position="115"/>
    </location>
</feature>
<feature type="compositionally biased region" description="Polar residues" evidence="3">
    <location>
        <begin position="266"/>
        <end position="287"/>
    </location>
</feature>
<feature type="compositionally biased region" description="Pro residues" evidence="3">
    <location>
        <begin position="618"/>
        <end position="631"/>
    </location>
</feature>
<evidence type="ECO:0000256" key="1">
    <source>
        <dbReference type="ARBA" id="ARBA00022443"/>
    </source>
</evidence>
<feature type="compositionally biased region" description="Pro residues" evidence="3">
    <location>
        <begin position="499"/>
        <end position="509"/>
    </location>
</feature>
<keyword evidence="6" id="KW-1185">Reference proteome</keyword>
<proteinExistence type="predicted"/>
<dbReference type="SMART" id="SM00326">
    <property type="entry name" value="SH3"/>
    <property type="match status" value="1"/>
</dbReference>
<feature type="compositionally biased region" description="Basic and acidic residues" evidence="3">
    <location>
        <begin position="288"/>
        <end position="310"/>
    </location>
</feature>